<organism evidence="8 9">
    <name type="scientific">Gemella haemolysans</name>
    <dbReference type="NCBI Taxonomy" id="1379"/>
    <lineage>
        <taxon>Bacteria</taxon>
        <taxon>Bacillati</taxon>
        <taxon>Bacillota</taxon>
        <taxon>Bacilli</taxon>
        <taxon>Bacillales</taxon>
        <taxon>Gemellaceae</taxon>
        <taxon>Gemella</taxon>
    </lineage>
</organism>
<keyword evidence="4 7" id="KW-1133">Transmembrane helix</keyword>
<comment type="subcellular location">
    <subcellularLocation>
        <location evidence="1">Membrane</location>
        <topology evidence="1">Single-pass membrane protein</topology>
    </subcellularLocation>
</comment>
<dbReference type="PRINTS" id="PR01490">
    <property type="entry name" value="RTXTOXIND"/>
</dbReference>
<evidence type="ECO:0000256" key="7">
    <source>
        <dbReference type="SAM" id="Phobius"/>
    </source>
</evidence>
<keyword evidence="6" id="KW-0175">Coiled coil</keyword>
<name>A0A133ZUG8_9BACL</name>
<comment type="caution">
    <text evidence="8">The sequence shown here is derived from an EMBL/GenBank/DDBJ whole genome shotgun (WGS) entry which is preliminary data.</text>
</comment>
<feature type="coiled-coil region" evidence="6">
    <location>
        <begin position="114"/>
        <end position="148"/>
    </location>
</feature>
<evidence type="ECO:0000256" key="4">
    <source>
        <dbReference type="ARBA" id="ARBA00022989"/>
    </source>
</evidence>
<dbReference type="InterPro" id="IPR050739">
    <property type="entry name" value="MFP"/>
</dbReference>
<dbReference type="AlphaFoldDB" id="A0A133ZUG8"/>
<dbReference type="EMBL" id="LSDC01000081">
    <property type="protein sequence ID" value="KXB59063.1"/>
    <property type="molecule type" value="Genomic_DNA"/>
</dbReference>
<dbReference type="PATRIC" id="fig|1379.3.peg.1268"/>
<evidence type="ECO:0000256" key="3">
    <source>
        <dbReference type="ARBA" id="ARBA00022692"/>
    </source>
</evidence>
<sequence length="460" mass="51671">MEESNDIGETTMVNKNGMKKLYSLKQLEDSNVLLNKKPPVFIKKLLMILVGVLVILVLFITFFKVDISVDVNASVEPSKDIITLKATSKAEIEEIYKKDGDTVEEGEKILKLKNIEKEVNSKLLNETKENLEKKKQQLQRLHDSISSGVNKLNSDDPVSYVDEYNNYIQSINTLQTENNVQANSALRGKNDTSAVDNLEVEKEVLVEKINKIIELYNNEQDSQMKLRLKEQISQGQSDLSKLQKTIDVSYKNINKRNSEINAAASDIATQGNAKVENLKTTTLSSISSKLTEVGDALKVKTSEVNGNKELMNDLEIKAVHKGKIRLEKNLTKGNGVELSQPLVSILQEESKNKVILYIQPKDIKSMKKDKQITIQFDNEDKSIVKGRVQEISELPTTFTKQVKDSNKEQNITVYEVKVDVQSGDEKLAYGMVGAANVKVGKESMWNYVKRHLFGGSKIST</sequence>
<feature type="transmembrane region" description="Helical" evidence="7">
    <location>
        <begin position="45"/>
        <end position="63"/>
    </location>
</feature>
<reference evidence="9" key="1">
    <citation type="submission" date="2016-01" db="EMBL/GenBank/DDBJ databases">
        <authorList>
            <person name="Mitreva M."/>
            <person name="Pepin K.H."/>
            <person name="Mihindukulasuriya K.A."/>
            <person name="Fulton R."/>
            <person name="Fronick C."/>
            <person name="O'Laughlin M."/>
            <person name="Miner T."/>
            <person name="Herter B."/>
            <person name="Rosa B.A."/>
            <person name="Cordes M."/>
            <person name="Tomlinson C."/>
            <person name="Wollam A."/>
            <person name="Palsikar V.B."/>
            <person name="Mardis E.R."/>
            <person name="Wilson R.K."/>
        </authorList>
    </citation>
    <scope>NUCLEOTIDE SEQUENCE [LARGE SCALE GENOMIC DNA]</scope>
    <source>
        <strain evidence="9">DNF01167</strain>
    </source>
</reference>
<protein>
    <recommendedName>
        <fullName evidence="10">HlyD family efflux transporter periplasmic adaptor subunit</fullName>
    </recommendedName>
</protein>
<dbReference type="GO" id="GO:0016020">
    <property type="term" value="C:membrane"/>
    <property type="evidence" value="ECO:0007669"/>
    <property type="project" value="UniProtKB-SubCell"/>
</dbReference>
<evidence type="ECO:0000256" key="2">
    <source>
        <dbReference type="ARBA" id="ARBA00009477"/>
    </source>
</evidence>
<dbReference type="PANTHER" id="PTHR30386">
    <property type="entry name" value="MEMBRANE FUSION SUBUNIT OF EMRAB-TOLC MULTIDRUG EFFLUX PUMP"/>
    <property type="match status" value="1"/>
</dbReference>
<dbReference type="PANTHER" id="PTHR30386:SF26">
    <property type="entry name" value="TRANSPORT PROTEIN COMB"/>
    <property type="match status" value="1"/>
</dbReference>
<proteinExistence type="inferred from homology"/>
<keyword evidence="5 7" id="KW-0472">Membrane</keyword>
<evidence type="ECO:0000313" key="9">
    <source>
        <dbReference type="Proteomes" id="UP000070355"/>
    </source>
</evidence>
<accession>A0A133ZUG8</accession>
<keyword evidence="3 7" id="KW-0812">Transmembrane</keyword>
<evidence type="ECO:0000313" key="8">
    <source>
        <dbReference type="EMBL" id="KXB59063.1"/>
    </source>
</evidence>
<evidence type="ECO:0008006" key="10">
    <source>
        <dbReference type="Google" id="ProtNLM"/>
    </source>
</evidence>
<evidence type="ECO:0000256" key="1">
    <source>
        <dbReference type="ARBA" id="ARBA00004167"/>
    </source>
</evidence>
<dbReference type="Proteomes" id="UP000070355">
    <property type="component" value="Unassembled WGS sequence"/>
</dbReference>
<dbReference type="Gene3D" id="2.40.30.170">
    <property type="match status" value="1"/>
</dbReference>
<gene>
    <name evidence="8" type="ORF">HMPREF3186_01288</name>
</gene>
<evidence type="ECO:0000256" key="6">
    <source>
        <dbReference type="SAM" id="Coils"/>
    </source>
</evidence>
<dbReference type="STRING" id="1379.HMPREF3186_01288"/>
<evidence type="ECO:0000256" key="5">
    <source>
        <dbReference type="ARBA" id="ARBA00023136"/>
    </source>
</evidence>
<comment type="similarity">
    <text evidence="2">Belongs to the membrane fusion protein (MFP) (TC 8.A.1) family.</text>
</comment>